<evidence type="ECO:0000256" key="1">
    <source>
        <dbReference type="SAM" id="Phobius"/>
    </source>
</evidence>
<accession>A0ABD4RG31</accession>
<feature type="transmembrane region" description="Helical" evidence="1">
    <location>
        <begin position="53"/>
        <end position="74"/>
    </location>
</feature>
<comment type="caution">
    <text evidence="2">The sequence shown here is derived from an EMBL/GenBank/DDBJ whole genome shotgun (WGS) entry which is preliminary data.</text>
</comment>
<dbReference type="RefSeq" id="WP_021874760.1">
    <property type="nucleotide sequence ID" value="NZ_CP018624.1"/>
</dbReference>
<feature type="transmembrane region" description="Helical" evidence="1">
    <location>
        <begin position="12"/>
        <end position="41"/>
    </location>
</feature>
<sequence>MKKNFKLKDFLGVGIALSIFAVVIFSLIFFFGGALMMLFGLKYSSIKVLFKFFLIYFIVDLFIDNILEGLAMAVKEVKELSDKEYNLLYFLIDVPVQVLILGLISSSISGIYMPVITMVLFAISCHLISYFIDKKLE</sequence>
<dbReference type="GeneID" id="66300772"/>
<keyword evidence="1" id="KW-1133">Transmembrane helix</keyword>
<feature type="transmembrane region" description="Helical" evidence="1">
    <location>
        <begin position="111"/>
        <end position="132"/>
    </location>
</feature>
<gene>
    <name evidence="2" type="ORF">K4H94_02415</name>
</gene>
<feature type="transmembrane region" description="Helical" evidence="1">
    <location>
        <begin position="86"/>
        <end position="105"/>
    </location>
</feature>
<keyword evidence="1" id="KW-0812">Transmembrane</keyword>
<keyword evidence="1" id="KW-0472">Membrane</keyword>
<dbReference type="InterPro" id="IPR025912">
    <property type="entry name" value="YrvL"/>
</dbReference>
<evidence type="ECO:0000313" key="2">
    <source>
        <dbReference type="EMBL" id="MBX7289904.1"/>
    </source>
</evidence>
<dbReference type="Pfam" id="PF14184">
    <property type="entry name" value="YrvL"/>
    <property type="match status" value="1"/>
</dbReference>
<reference evidence="2 3" key="1">
    <citation type="submission" date="2021-08" db="EMBL/GenBank/DDBJ databases">
        <title>Genome sequence analysis of Clostridium chauvoei strains of European origin and evaluation of typing options for outbreak investigations.</title>
        <authorList>
            <person name="Abdel-Glil M."/>
            <person name="Thomas P."/>
            <person name="Seyboldt C."/>
        </authorList>
    </citation>
    <scope>NUCLEOTIDE SEQUENCE [LARGE SCALE GENOMIC DNA]</scope>
    <source>
        <strain evidence="2 3">S0260-09</strain>
    </source>
</reference>
<organism evidence="2 3">
    <name type="scientific">Clostridium chauvoei</name>
    <dbReference type="NCBI Taxonomy" id="46867"/>
    <lineage>
        <taxon>Bacteria</taxon>
        <taxon>Bacillati</taxon>
        <taxon>Bacillota</taxon>
        <taxon>Clostridia</taxon>
        <taxon>Eubacteriales</taxon>
        <taxon>Clostridiaceae</taxon>
        <taxon>Clostridium</taxon>
    </lineage>
</organism>
<name>A0ABD4RG31_9CLOT</name>
<proteinExistence type="predicted"/>
<dbReference type="EMBL" id="JAIFTX010000004">
    <property type="protein sequence ID" value="MBX7289904.1"/>
    <property type="molecule type" value="Genomic_DNA"/>
</dbReference>
<evidence type="ECO:0000313" key="3">
    <source>
        <dbReference type="Proteomes" id="UP000775179"/>
    </source>
</evidence>
<protein>
    <submittedName>
        <fullName evidence="2">Regulatory YrvL family protein</fullName>
    </submittedName>
</protein>
<dbReference type="KEGG" id="cchv:BTM20_02760"/>
<dbReference type="Proteomes" id="UP000775179">
    <property type="component" value="Unassembled WGS sequence"/>
</dbReference>
<dbReference type="AlphaFoldDB" id="A0ABD4RG31"/>